<comment type="caution">
    <text evidence="2">The sequence shown here is derived from an EMBL/GenBank/DDBJ whole genome shotgun (WGS) entry which is preliminary data.</text>
</comment>
<accession>A0A9W7EWF3</accession>
<evidence type="ECO:0000256" key="1">
    <source>
        <dbReference type="SAM" id="MobiDB-lite"/>
    </source>
</evidence>
<dbReference type="EMBL" id="BLQM01000503">
    <property type="protein sequence ID" value="GMH92735.1"/>
    <property type="molecule type" value="Genomic_DNA"/>
</dbReference>
<proteinExistence type="predicted"/>
<organism evidence="2 3">
    <name type="scientific">Triparma laevis f. inornata</name>
    <dbReference type="NCBI Taxonomy" id="1714386"/>
    <lineage>
        <taxon>Eukaryota</taxon>
        <taxon>Sar</taxon>
        <taxon>Stramenopiles</taxon>
        <taxon>Ochrophyta</taxon>
        <taxon>Bolidophyceae</taxon>
        <taxon>Parmales</taxon>
        <taxon>Triparmaceae</taxon>
        <taxon>Triparma</taxon>
    </lineage>
</organism>
<feature type="region of interest" description="Disordered" evidence="1">
    <location>
        <begin position="18"/>
        <end position="55"/>
    </location>
</feature>
<dbReference type="AlphaFoldDB" id="A0A9W7EWF3"/>
<sequence length="77" mass="8643">MSAPVLSWLFNAMGKCSKLQPLGPPKDSQTSPQREPQSDPAVQDQSQDSHAQPSEPILFPRLRIYFADFPYLHCSID</sequence>
<name>A0A9W7EWF3_9STRA</name>
<reference evidence="3" key="1">
    <citation type="journal article" date="2023" name="Commun. Biol.">
        <title>Genome analysis of Parmales, the sister group of diatoms, reveals the evolutionary specialization of diatoms from phago-mixotrophs to photoautotrophs.</title>
        <authorList>
            <person name="Ban H."/>
            <person name="Sato S."/>
            <person name="Yoshikawa S."/>
            <person name="Yamada K."/>
            <person name="Nakamura Y."/>
            <person name="Ichinomiya M."/>
            <person name="Sato N."/>
            <person name="Blanc-Mathieu R."/>
            <person name="Endo H."/>
            <person name="Kuwata A."/>
            <person name="Ogata H."/>
        </authorList>
    </citation>
    <scope>NUCLEOTIDE SEQUENCE [LARGE SCALE GENOMIC DNA]</scope>
</reference>
<feature type="compositionally biased region" description="Polar residues" evidence="1">
    <location>
        <begin position="43"/>
        <end position="52"/>
    </location>
</feature>
<protein>
    <submittedName>
        <fullName evidence="2">Uncharacterized protein</fullName>
    </submittedName>
</protein>
<evidence type="ECO:0000313" key="3">
    <source>
        <dbReference type="Proteomes" id="UP001162640"/>
    </source>
</evidence>
<evidence type="ECO:0000313" key="2">
    <source>
        <dbReference type="EMBL" id="GMH92735.1"/>
    </source>
</evidence>
<dbReference type="Proteomes" id="UP001162640">
    <property type="component" value="Unassembled WGS sequence"/>
</dbReference>
<gene>
    <name evidence="2" type="ORF">TL16_g12437</name>
</gene>